<evidence type="ECO:0000313" key="2">
    <source>
        <dbReference type="Proteomes" id="UP001283361"/>
    </source>
</evidence>
<protein>
    <submittedName>
        <fullName evidence="1">Uncharacterized protein</fullName>
    </submittedName>
</protein>
<proteinExistence type="predicted"/>
<sequence length="77" mass="8881">MLPFRPFCERFVSRFCHGKSVKIQFQANLYAFNSLISQRAGAVKSPAFVCLYGEFDFIIDKEDKRNVFTPVCPKNVI</sequence>
<evidence type="ECO:0000313" key="1">
    <source>
        <dbReference type="EMBL" id="KAK3762787.1"/>
    </source>
</evidence>
<accession>A0AAE0Z4T2</accession>
<comment type="caution">
    <text evidence="1">The sequence shown here is derived from an EMBL/GenBank/DDBJ whole genome shotgun (WGS) entry which is preliminary data.</text>
</comment>
<gene>
    <name evidence="1" type="ORF">RRG08_040484</name>
</gene>
<dbReference type="AlphaFoldDB" id="A0AAE0Z4T2"/>
<reference evidence="1" key="1">
    <citation type="journal article" date="2023" name="G3 (Bethesda)">
        <title>A reference genome for the long-term kleptoplast-retaining sea slug Elysia crispata morphotype clarki.</title>
        <authorList>
            <person name="Eastman K.E."/>
            <person name="Pendleton A.L."/>
            <person name="Shaikh M.A."/>
            <person name="Suttiyut T."/>
            <person name="Ogas R."/>
            <person name="Tomko P."/>
            <person name="Gavelis G."/>
            <person name="Widhalm J.R."/>
            <person name="Wisecaver J.H."/>
        </authorList>
    </citation>
    <scope>NUCLEOTIDE SEQUENCE</scope>
    <source>
        <strain evidence="1">ECLA1</strain>
    </source>
</reference>
<organism evidence="1 2">
    <name type="scientific">Elysia crispata</name>
    <name type="common">lettuce slug</name>
    <dbReference type="NCBI Taxonomy" id="231223"/>
    <lineage>
        <taxon>Eukaryota</taxon>
        <taxon>Metazoa</taxon>
        <taxon>Spiralia</taxon>
        <taxon>Lophotrochozoa</taxon>
        <taxon>Mollusca</taxon>
        <taxon>Gastropoda</taxon>
        <taxon>Heterobranchia</taxon>
        <taxon>Euthyneura</taxon>
        <taxon>Panpulmonata</taxon>
        <taxon>Sacoglossa</taxon>
        <taxon>Placobranchoidea</taxon>
        <taxon>Plakobranchidae</taxon>
        <taxon>Elysia</taxon>
    </lineage>
</organism>
<keyword evidence="2" id="KW-1185">Reference proteome</keyword>
<dbReference type="EMBL" id="JAWDGP010004637">
    <property type="protein sequence ID" value="KAK3762787.1"/>
    <property type="molecule type" value="Genomic_DNA"/>
</dbReference>
<dbReference type="Proteomes" id="UP001283361">
    <property type="component" value="Unassembled WGS sequence"/>
</dbReference>
<name>A0AAE0Z4T2_9GAST</name>